<dbReference type="GO" id="GO:0055085">
    <property type="term" value="P:transmembrane transport"/>
    <property type="evidence" value="ECO:0007669"/>
    <property type="project" value="InterPro"/>
</dbReference>
<feature type="domain" description="ABC transmembrane type-1" evidence="8">
    <location>
        <begin position="58"/>
        <end position="242"/>
    </location>
</feature>
<dbReference type="PANTHER" id="PTHR30151:SF20">
    <property type="entry name" value="ABC TRANSPORTER PERMEASE PROTEIN HI_0355-RELATED"/>
    <property type="match status" value="1"/>
</dbReference>
<dbReference type="PROSITE" id="PS50928">
    <property type="entry name" value="ABC_TM1"/>
    <property type="match status" value="1"/>
</dbReference>
<gene>
    <name evidence="9" type="ORF">D1639_07065</name>
</gene>
<reference evidence="9" key="1">
    <citation type="submission" date="2018-08" db="EMBL/GenBank/DDBJ databases">
        <title>Murine metabolic-syndrome-specific gut microbial biobank.</title>
        <authorList>
            <person name="Liu C."/>
        </authorList>
    </citation>
    <scope>NUCLEOTIDE SEQUENCE [LARGE SCALE GENOMIC DNA]</scope>
    <source>
        <strain evidence="9">Z82</strain>
    </source>
</reference>
<evidence type="ECO:0000256" key="1">
    <source>
        <dbReference type="ARBA" id="ARBA00004651"/>
    </source>
</evidence>
<dbReference type="GO" id="GO:0005886">
    <property type="term" value="C:plasma membrane"/>
    <property type="evidence" value="ECO:0007669"/>
    <property type="project" value="UniProtKB-SubCell"/>
</dbReference>
<dbReference type="InterPro" id="IPR035906">
    <property type="entry name" value="MetI-like_sf"/>
</dbReference>
<feature type="transmembrane region" description="Helical" evidence="7">
    <location>
        <begin position="65"/>
        <end position="86"/>
    </location>
</feature>
<keyword evidence="5 7" id="KW-1133">Transmembrane helix</keyword>
<feature type="transmembrane region" description="Helical" evidence="7">
    <location>
        <begin position="93"/>
        <end position="118"/>
    </location>
</feature>
<evidence type="ECO:0000256" key="5">
    <source>
        <dbReference type="ARBA" id="ARBA00022989"/>
    </source>
</evidence>
<evidence type="ECO:0000256" key="3">
    <source>
        <dbReference type="ARBA" id="ARBA00022475"/>
    </source>
</evidence>
<comment type="similarity">
    <text evidence="7">Belongs to the binding-protein-dependent transport system permease family.</text>
</comment>
<comment type="caution">
    <text evidence="9">The sequence shown here is derived from an EMBL/GenBank/DDBJ whole genome shotgun (WGS) entry which is preliminary data.</text>
</comment>
<dbReference type="EMBL" id="QWKH01000046">
    <property type="protein sequence ID" value="NBI34791.1"/>
    <property type="molecule type" value="Genomic_DNA"/>
</dbReference>
<keyword evidence="3" id="KW-1003">Cell membrane</keyword>
<dbReference type="Gene3D" id="1.10.3720.10">
    <property type="entry name" value="MetI-like"/>
    <property type="match status" value="1"/>
</dbReference>
<evidence type="ECO:0000256" key="2">
    <source>
        <dbReference type="ARBA" id="ARBA00022448"/>
    </source>
</evidence>
<proteinExistence type="inferred from homology"/>
<protein>
    <submittedName>
        <fullName evidence="9">ABC transporter permease</fullName>
    </submittedName>
</protein>
<evidence type="ECO:0000259" key="8">
    <source>
        <dbReference type="PROSITE" id="PS50928"/>
    </source>
</evidence>
<accession>A0A7C9P5N9</accession>
<evidence type="ECO:0000256" key="6">
    <source>
        <dbReference type="ARBA" id="ARBA00023136"/>
    </source>
</evidence>
<sequence length="265" mass="28617">MLRSRLKAYLPAVVAVAAALGLWQLLSASGLVPGYMLPSPAEVLAVFPTDGPLLLEHGLITLQEAALGLAAGVAFGFAVAVLMDAFDALRRAIYPLLVLSQTIPVVAIAPLLVLWLGYDIMPKVVLVALMTFFPVAVGLLQGFQSVDPDEVALLRTMGANRWQVFRYGKIPAALPEFFSGLRIAVTYAMVGAVISEWLGGFGGLGVYMTRVQKAFAFDKMFAVIFLISALSLLLMALVSLIERRAMPYRFPKQSRTDSPEGDRSK</sequence>
<comment type="subcellular location">
    <subcellularLocation>
        <location evidence="1 7">Cell membrane</location>
        <topology evidence="1 7">Multi-pass membrane protein</topology>
    </subcellularLocation>
</comment>
<organism evidence="9">
    <name type="scientific">Muribaculaceae bacterium Z82</name>
    <dbReference type="NCBI Taxonomy" id="2304548"/>
    <lineage>
        <taxon>Bacteria</taxon>
        <taxon>Pseudomonadati</taxon>
        <taxon>Bacteroidota</taxon>
        <taxon>Bacteroidia</taxon>
        <taxon>Bacteroidales</taxon>
        <taxon>Muribaculaceae</taxon>
    </lineage>
</organism>
<dbReference type="InterPro" id="IPR000515">
    <property type="entry name" value="MetI-like"/>
</dbReference>
<evidence type="ECO:0000256" key="7">
    <source>
        <dbReference type="RuleBase" id="RU363032"/>
    </source>
</evidence>
<keyword evidence="2 7" id="KW-0813">Transport</keyword>
<dbReference type="Pfam" id="PF00528">
    <property type="entry name" value="BPD_transp_1"/>
    <property type="match status" value="1"/>
</dbReference>
<evidence type="ECO:0000256" key="4">
    <source>
        <dbReference type="ARBA" id="ARBA00022692"/>
    </source>
</evidence>
<feature type="transmembrane region" description="Helical" evidence="7">
    <location>
        <begin position="124"/>
        <end position="143"/>
    </location>
</feature>
<dbReference type="SUPFAM" id="SSF161098">
    <property type="entry name" value="MetI-like"/>
    <property type="match status" value="1"/>
</dbReference>
<keyword evidence="4 7" id="KW-0812">Transmembrane</keyword>
<evidence type="ECO:0000313" key="9">
    <source>
        <dbReference type="EMBL" id="NBI34791.1"/>
    </source>
</evidence>
<keyword evidence="6 7" id="KW-0472">Membrane</keyword>
<feature type="transmembrane region" description="Helical" evidence="7">
    <location>
        <begin position="184"/>
        <end position="208"/>
    </location>
</feature>
<dbReference type="CDD" id="cd06261">
    <property type="entry name" value="TM_PBP2"/>
    <property type="match status" value="1"/>
</dbReference>
<feature type="transmembrane region" description="Helical" evidence="7">
    <location>
        <begin position="220"/>
        <end position="241"/>
    </location>
</feature>
<dbReference type="AlphaFoldDB" id="A0A7C9P5N9"/>
<name>A0A7C9P5N9_9BACT</name>
<dbReference type="PANTHER" id="PTHR30151">
    <property type="entry name" value="ALKANE SULFONATE ABC TRANSPORTER-RELATED, MEMBRANE SUBUNIT"/>
    <property type="match status" value="1"/>
</dbReference>